<proteinExistence type="predicted"/>
<accession>A0ABQ4WM09</accession>
<evidence type="ECO:0000313" key="2">
    <source>
        <dbReference type="Proteomes" id="UP001151760"/>
    </source>
</evidence>
<organism evidence="1 2">
    <name type="scientific">Tanacetum coccineum</name>
    <dbReference type="NCBI Taxonomy" id="301880"/>
    <lineage>
        <taxon>Eukaryota</taxon>
        <taxon>Viridiplantae</taxon>
        <taxon>Streptophyta</taxon>
        <taxon>Embryophyta</taxon>
        <taxon>Tracheophyta</taxon>
        <taxon>Spermatophyta</taxon>
        <taxon>Magnoliopsida</taxon>
        <taxon>eudicotyledons</taxon>
        <taxon>Gunneridae</taxon>
        <taxon>Pentapetalae</taxon>
        <taxon>asterids</taxon>
        <taxon>campanulids</taxon>
        <taxon>Asterales</taxon>
        <taxon>Asteraceae</taxon>
        <taxon>Asteroideae</taxon>
        <taxon>Anthemideae</taxon>
        <taxon>Anthemidinae</taxon>
        <taxon>Tanacetum</taxon>
    </lineage>
</organism>
<reference evidence="1" key="2">
    <citation type="submission" date="2022-01" db="EMBL/GenBank/DDBJ databases">
        <authorList>
            <person name="Yamashiro T."/>
            <person name="Shiraishi A."/>
            <person name="Satake H."/>
            <person name="Nakayama K."/>
        </authorList>
    </citation>
    <scope>NUCLEOTIDE SEQUENCE</scope>
</reference>
<dbReference type="EMBL" id="BQNB010008758">
    <property type="protein sequence ID" value="GJS53908.1"/>
    <property type="molecule type" value="Genomic_DNA"/>
</dbReference>
<protein>
    <submittedName>
        <fullName evidence="1">Uncharacterized protein</fullName>
    </submittedName>
</protein>
<comment type="caution">
    <text evidence="1">The sequence shown here is derived from an EMBL/GenBank/DDBJ whole genome shotgun (WGS) entry which is preliminary data.</text>
</comment>
<reference evidence="1" key="1">
    <citation type="journal article" date="2022" name="Int. J. Mol. Sci.">
        <title>Draft Genome of Tanacetum Coccineum: Genomic Comparison of Closely Related Tanacetum-Family Plants.</title>
        <authorList>
            <person name="Yamashiro T."/>
            <person name="Shiraishi A."/>
            <person name="Nakayama K."/>
            <person name="Satake H."/>
        </authorList>
    </citation>
    <scope>NUCLEOTIDE SEQUENCE</scope>
</reference>
<name>A0ABQ4WM09_9ASTR</name>
<dbReference type="Proteomes" id="UP001151760">
    <property type="component" value="Unassembled WGS sequence"/>
</dbReference>
<keyword evidence="2" id="KW-1185">Reference proteome</keyword>
<evidence type="ECO:0000313" key="1">
    <source>
        <dbReference type="EMBL" id="GJS53908.1"/>
    </source>
</evidence>
<gene>
    <name evidence="1" type="ORF">Tco_0627270</name>
</gene>
<sequence length="105" mass="12309">MLQMCLKLPGHQFVDPPFEEEILTFIRELGYSGNIKLLSDVKVDILPQPERRFGTIINKCLRGKVTGIDSLRLSRAQILWGLYHLMKVDYVYLLWEDLVFQIKNE</sequence>